<dbReference type="GO" id="GO:0050459">
    <property type="term" value="F:ethanolamine-phosphate phospho-lyase activity"/>
    <property type="evidence" value="ECO:0000318"/>
    <property type="project" value="GO_Central"/>
</dbReference>
<comment type="subcellular location">
    <subcellularLocation>
        <location evidence="2">Mitochondrion</location>
    </subcellularLocation>
</comment>
<evidence type="ECO:0000256" key="3">
    <source>
        <dbReference type="ARBA" id="ARBA00008954"/>
    </source>
</evidence>
<dbReference type="STRING" id="13616.ENSMODP00000041578"/>
<dbReference type="GeneTree" id="ENSGT00940000157910"/>
<comment type="similarity">
    <text evidence="3 13">Belongs to the class-III pyridoxal-phosphate-dependent aminotransferase family.</text>
</comment>
<evidence type="ECO:0000256" key="5">
    <source>
        <dbReference type="ARBA" id="ARBA00022898"/>
    </source>
</evidence>
<evidence type="ECO:0000256" key="2">
    <source>
        <dbReference type="ARBA" id="ARBA00004173"/>
    </source>
</evidence>
<dbReference type="GO" id="GO:0005739">
    <property type="term" value="C:mitochondrion"/>
    <property type="evidence" value="ECO:0007669"/>
    <property type="project" value="UniProtKB-SubCell"/>
</dbReference>
<evidence type="ECO:0000256" key="10">
    <source>
        <dbReference type="ARBA" id="ARBA00040022"/>
    </source>
</evidence>
<evidence type="ECO:0000313" key="15">
    <source>
        <dbReference type="Proteomes" id="UP000002280"/>
    </source>
</evidence>
<keyword evidence="15" id="KW-1185">Reference proteome</keyword>
<evidence type="ECO:0000256" key="8">
    <source>
        <dbReference type="ARBA" id="ARBA00037113"/>
    </source>
</evidence>
<dbReference type="CDD" id="cd00610">
    <property type="entry name" value="OAT_like"/>
    <property type="match status" value="1"/>
</dbReference>
<comment type="cofactor">
    <cofactor evidence="1">
        <name>pyridoxal 5'-phosphate</name>
        <dbReference type="ChEBI" id="CHEBI:597326"/>
    </cofactor>
</comment>
<dbReference type="InterPro" id="IPR005814">
    <property type="entry name" value="Aminotrans_3"/>
</dbReference>
<evidence type="ECO:0000256" key="13">
    <source>
        <dbReference type="RuleBase" id="RU003560"/>
    </source>
</evidence>
<keyword evidence="5 13" id="KW-0663">Pyridoxal phosphate</keyword>
<keyword evidence="7" id="KW-0456">Lyase</keyword>
<evidence type="ECO:0000256" key="12">
    <source>
        <dbReference type="ARBA" id="ARBA00047688"/>
    </source>
</evidence>
<dbReference type="Ensembl" id="ENSMODT00000005121.2">
    <property type="protein sequence ID" value="ENSMODP00000041578.1"/>
    <property type="gene ID" value="ENSMODG00000004073.2"/>
</dbReference>
<evidence type="ECO:0000256" key="11">
    <source>
        <dbReference type="ARBA" id="ARBA00041584"/>
    </source>
</evidence>
<reference evidence="14 15" key="1">
    <citation type="journal article" date="2007" name="Nature">
        <title>Genome of the marsupial Monodelphis domestica reveals innovation in non-coding sequences.</title>
        <authorList>
            <person name="Mikkelsen T.S."/>
            <person name="Wakefield M.J."/>
            <person name="Aken B."/>
            <person name="Amemiya C.T."/>
            <person name="Chang J.L."/>
            <person name="Duke S."/>
            <person name="Garber M."/>
            <person name="Gentles A.J."/>
            <person name="Goodstadt L."/>
            <person name="Heger A."/>
            <person name="Jurka J."/>
            <person name="Kamal M."/>
            <person name="Mauceli E."/>
            <person name="Searle S.M."/>
            <person name="Sharpe T."/>
            <person name="Baker M.L."/>
            <person name="Batzer M.A."/>
            <person name="Benos P.V."/>
            <person name="Belov K."/>
            <person name="Clamp M."/>
            <person name="Cook A."/>
            <person name="Cuff J."/>
            <person name="Das R."/>
            <person name="Davidow L."/>
            <person name="Deakin J.E."/>
            <person name="Fazzari M.J."/>
            <person name="Glass J.L."/>
            <person name="Grabherr M."/>
            <person name="Greally J.M."/>
            <person name="Gu W."/>
            <person name="Hore T.A."/>
            <person name="Huttley G.A."/>
            <person name="Kleber M."/>
            <person name="Jirtle R.L."/>
            <person name="Koina E."/>
            <person name="Lee J.T."/>
            <person name="Mahony S."/>
            <person name="Marra M.A."/>
            <person name="Miller R.D."/>
            <person name="Nicholls R.D."/>
            <person name="Oda M."/>
            <person name="Papenfuss A.T."/>
            <person name="Parra Z.E."/>
            <person name="Pollock D.D."/>
            <person name="Ray D.A."/>
            <person name="Schein J.E."/>
            <person name="Speed T.P."/>
            <person name="Thompson K."/>
            <person name="VandeBerg J.L."/>
            <person name="Wade C.M."/>
            <person name="Walker J.A."/>
            <person name="Waters P.D."/>
            <person name="Webber C."/>
            <person name="Weidman J.R."/>
            <person name="Xie X."/>
            <person name="Zody M.C."/>
            <person name="Baldwin J."/>
            <person name="Abdouelleil A."/>
            <person name="Abdulkadir J."/>
            <person name="Abebe A."/>
            <person name="Abera B."/>
            <person name="Abreu J."/>
            <person name="Acer S.C."/>
            <person name="Aftuck L."/>
            <person name="Alexander A."/>
            <person name="An P."/>
            <person name="Anderson E."/>
            <person name="Anderson S."/>
            <person name="Arachi H."/>
            <person name="Azer M."/>
            <person name="Bachantsang P."/>
            <person name="Barry A."/>
            <person name="Bayul T."/>
            <person name="Berlin A."/>
            <person name="Bessette D."/>
            <person name="Bloom T."/>
            <person name="Bloom T."/>
            <person name="Boguslavskiy L."/>
            <person name="Bonnet C."/>
            <person name="Boukhgalter B."/>
            <person name="Bourzgui I."/>
            <person name="Brown A."/>
            <person name="Cahill P."/>
            <person name="Channer S."/>
            <person name="Cheshatsang Y."/>
            <person name="Chuda L."/>
            <person name="Citroen M."/>
            <person name="Collymore A."/>
            <person name="Cooke P."/>
            <person name="Costello M."/>
            <person name="D'Aco K."/>
            <person name="Daza R."/>
            <person name="De Haan G."/>
            <person name="DeGray S."/>
            <person name="DeMaso C."/>
            <person name="Dhargay N."/>
            <person name="Dooley K."/>
            <person name="Dooley E."/>
            <person name="Doricent M."/>
            <person name="Dorje P."/>
            <person name="Dorjee K."/>
            <person name="Dupes A."/>
            <person name="Elong R."/>
            <person name="Falk J."/>
            <person name="Farina A."/>
            <person name="Faro S."/>
            <person name="Ferguson D."/>
            <person name="Fisher S."/>
            <person name="Foley C.D."/>
            <person name="Franke A."/>
            <person name="Friedrich D."/>
            <person name="Gadbois L."/>
            <person name="Gearin G."/>
            <person name="Gearin C.R."/>
            <person name="Giannoukos G."/>
            <person name="Goode T."/>
            <person name="Graham J."/>
            <person name="Grandbois E."/>
            <person name="Grewal S."/>
            <person name="Gyaltsen K."/>
            <person name="Hafez N."/>
            <person name="Hagos B."/>
            <person name="Hall J."/>
            <person name="Henson C."/>
            <person name="Hollinger A."/>
            <person name="Honan T."/>
            <person name="Huard M.D."/>
            <person name="Hughes L."/>
            <person name="Hurhula B."/>
            <person name="Husby M.E."/>
            <person name="Kamat A."/>
            <person name="Kanga B."/>
            <person name="Kashin S."/>
            <person name="Khazanovich D."/>
            <person name="Kisner P."/>
            <person name="Lance K."/>
            <person name="Lara M."/>
            <person name="Lee W."/>
            <person name="Lennon N."/>
            <person name="Letendre F."/>
            <person name="LeVine R."/>
            <person name="Lipovsky A."/>
            <person name="Liu X."/>
            <person name="Liu J."/>
            <person name="Liu S."/>
            <person name="Lokyitsang T."/>
            <person name="Lokyitsang Y."/>
            <person name="Lubonja R."/>
            <person name="Lui A."/>
            <person name="MacDonald P."/>
            <person name="Magnisalis V."/>
            <person name="Maru K."/>
            <person name="Matthews C."/>
            <person name="McCusker W."/>
            <person name="McDonough S."/>
            <person name="Mehta T."/>
            <person name="Meldrim J."/>
            <person name="Meneus L."/>
            <person name="Mihai O."/>
            <person name="Mihalev A."/>
            <person name="Mihova T."/>
            <person name="Mittelman R."/>
            <person name="Mlenga V."/>
            <person name="Montmayeur A."/>
            <person name="Mulrain L."/>
            <person name="Navidi A."/>
            <person name="Naylor J."/>
            <person name="Negash T."/>
            <person name="Nguyen T."/>
            <person name="Nguyen N."/>
            <person name="Nicol R."/>
            <person name="Norbu C."/>
            <person name="Norbu N."/>
            <person name="Novod N."/>
            <person name="O'Neill B."/>
            <person name="Osman S."/>
            <person name="Markiewicz E."/>
            <person name="Oyono O.L."/>
            <person name="Patti C."/>
            <person name="Phunkhang P."/>
            <person name="Pierre F."/>
            <person name="Priest M."/>
            <person name="Raghuraman S."/>
            <person name="Rege F."/>
            <person name="Reyes R."/>
            <person name="Rise C."/>
            <person name="Rogov P."/>
            <person name="Ross K."/>
            <person name="Ryan E."/>
            <person name="Settipalli S."/>
            <person name="Shea T."/>
            <person name="Sherpa N."/>
            <person name="Shi L."/>
            <person name="Shih D."/>
            <person name="Sparrow T."/>
            <person name="Spaulding J."/>
            <person name="Stalker J."/>
            <person name="Stange-Thomann N."/>
            <person name="Stavropoulos S."/>
            <person name="Stone C."/>
            <person name="Strader C."/>
            <person name="Tesfaye S."/>
            <person name="Thomson T."/>
            <person name="Thoulutsang Y."/>
            <person name="Thoulutsang D."/>
            <person name="Topham K."/>
            <person name="Topping I."/>
            <person name="Tsamla T."/>
            <person name="Vassiliev H."/>
            <person name="Vo A."/>
            <person name="Wangchuk T."/>
            <person name="Wangdi T."/>
            <person name="Weiand M."/>
            <person name="Wilkinson J."/>
            <person name="Wilson A."/>
            <person name="Yadav S."/>
            <person name="Young G."/>
            <person name="Yu Q."/>
            <person name="Zembek L."/>
            <person name="Zhong D."/>
            <person name="Zimmer A."/>
            <person name="Zwirko Z."/>
            <person name="Jaffe D.B."/>
            <person name="Alvarez P."/>
            <person name="Brockman W."/>
            <person name="Butler J."/>
            <person name="Chin C."/>
            <person name="Gnerre S."/>
            <person name="MacCallum I."/>
            <person name="Graves J.A."/>
            <person name="Ponting C.P."/>
            <person name="Breen M."/>
            <person name="Samollow P.B."/>
            <person name="Lander E.S."/>
            <person name="Lindblad-Toh K."/>
        </authorList>
    </citation>
    <scope>NUCLEOTIDE SEQUENCE [LARGE SCALE GENOMIC DNA]</scope>
</reference>
<reference evidence="14" key="3">
    <citation type="submission" date="2025-09" db="UniProtKB">
        <authorList>
            <consortium name="Ensembl"/>
        </authorList>
    </citation>
    <scope>IDENTIFICATION</scope>
</reference>
<dbReference type="Gene3D" id="3.40.640.10">
    <property type="entry name" value="Type I PLP-dependent aspartate aminotransferase-like (Major domain)"/>
    <property type="match status" value="1"/>
</dbReference>
<evidence type="ECO:0000256" key="4">
    <source>
        <dbReference type="ARBA" id="ARBA00011881"/>
    </source>
</evidence>
<dbReference type="Bgee" id="ENSMODG00000004073">
    <property type="expression patterns" value="Expressed in liver and 1 other cell type or tissue"/>
</dbReference>
<evidence type="ECO:0000313" key="14">
    <source>
        <dbReference type="Ensembl" id="ENSMODP00000041578.1"/>
    </source>
</evidence>
<dbReference type="SUPFAM" id="SSF53383">
    <property type="entry name" value="PLP-dependent transferases"/>
    <property type="match status" value="1"/>
</dbReference>
<dbReference type="InterPro" id="IPR015422">
    <property type="entry name" value="PyrdxlP-dep_Trfase_small"/>
</dbReference>
<dbReference type="Proteomes" id="UP000002280">
    <property type="component" value="Chromosome 5"/>
</dbReference>
<dbReference type="GO" id="GO:0008483">
    <property type="term" value="F:transaminase activity"/>
    <property type="evidence" value="ECO:0007669"/>
    <property type="project" value="InterPro"/>
</dbReference>
<protein>
    <recommendedName>
        <fullName evidence="10">Ethanolamine-phosphate phospho-lyase</fullName>
        <ecNumber evidence="9">4.2.3.2</ecNumber>
    </recommendedName>
    <alternativeName>
        <fullName evidence="11">Alanine--glyoxylate aminotransferase 2-like 1</fullName>
    </alternativeName>
</protein>
<dbReference type="PANTHER" id="PTHR45688">
    <property type="match status" value="1"/>
</dbReference>
<evidence type="ECO:0000256" key="6">
    <source>
        <dbReference type="ARBA" id="ARBA00023128"/>
    </source>
</evidence>
<comment type="subunit">
    <text evidence="4">Homotetramer.</text>
</comment>
<accession>A0A5F8G279</accession>
<dbReference type="PANTHER" id="PTHR45688:SF1">
    <property type="entry name" value="ETHANOLAMINE-PHOSPHATE PHOSPHO-LYASE"/>
    <property type="match status" value="1"/>
</dbReference>
<proteinExistence type="inferred from homology"/>
<dbReference type="GO" id="GO:0030170">
    <property type="term" value="F:pyridoxal phosphate binding"/>
    <property type="evidence" value="ECO:0007669"/>
    <property type="project" value="InterPro"/>
</dbReference>
<comment type="function">
    <text evidence="8">Catalyzes the pyridoxal-phosphate-dependent breakdown of phosphoethanolamine, converting it to ammonia, inorganic phosphate and acetaldehyde.</text>
</comment>
<dbReference type="Gene3D" id="3.90.1150.10">
    <property type="entry name" value="Aspartate Aminotransferase, domain 1"/>
    <property type="match status" value="1"/>
</dbReference>
<dbReference type="PROSITE" id="PS00600">
    <property type="entry name" value="AA_TRANSFER_CLASS_3"/>
    <property type="match status" value="1"/>
</dbReference>
<dbReference type="InterPro" id="IPR015424">
    <property type="entry name" value="PyrdxlP-dep_Trfase"/>
</dbReference>
<evidence type="ECO:0000256" key="9">
    <source>
        <dbReference type="ARBA" id="ARBA00039127"/>
    </source>
</evidence>
<dbReference type="EC" id="4.2.3.2" evidence="9"/>
<dbReference type="OMA" id="INRAMYM"/>
<keyword evidence="6" id="KW-0496">Mitochondrion</keyword>
<evidence type="ECO:0000256" key="1">
    <source>
        <dbReference type="ARBA" id="ARBA00001933"/>
    </source>
</evidence>
<comment type="catalytic activity">
    <reaction evidence="12">
        <text>phosphoethanolamine + H2O = acetaldehyde + NH4(+) + phosphate</text>
        <dbReference type="Rhea" id="RHEA:17889"/>
        <dbReference type="ChEBI" id="CHEBI:15343"/>
        <dbReference type="ChEBI" id="CHEBI:15377"/>
        <dbReference type="ChEBI" id="CHEBI:28938"/>
        <dbReference type="ChEBI" id="CHEBI:43474"/>
        <dbReference type="ChEBI" id="CHEBI:58190"/>
        <dbReference type="EC" id="4.2.3.2"/>
    </reaction>
</comment>
<dbReference type="AlphaFoldDB" id="A0A5F8G279"/>
<organism evidence="14 15">
    <name type="scientific">Monodelphis domestica</name>
    <name type="common">Gray short-tailed opossum</name>
    <dbReference type="NCBI Taxonomy" id="13616"/>
    <lineage>
        <taxon>Eukaryota</taxon>
        <taxon>Metazoa</taxon>
        <taxon>Chordata</taxon>
        <taxon>Craniata</taxon>
        <taxon>Vertebrata</taxon>
        <taxon>Euteleostomi</taxon>
        <taxon>Mammalia</taxon>
        <taxon>Metatheria</taxon>
        <taxon>Didelphimorphia</taxon>
        <taxon>Didelphidae</taxon>
        <taxon>Monodelphis</taxon>
    </lineage>
</organism>
<sequence length="457" mass="51001">KLKDTRDTETVLLREKHIGPSCALFFREDPLKMVRARGQYMFDEGGRRYLDQPDVIKAAGKQLELLSTSSRVLHDSTVEYAKRLAQTLPEKLSVCYFTNSGSEANDLALSLARHYRGHQDVVTLDHAYHGHVSSLLDISPYTFRKGKDVWKEFVHVAPAPDTYRGKYRDDHPDPASAYADHVRQIIEEAHKGGRKIAAFIAESMQSWGVKSFHGPATSPKRQHMWGGGLIADEVQVGFGRIGEHFWGFQLYGEDFVPDIVTMGKPMGNGHPLACVVTTRDIAEAFRASGMESGGNPVSCEDLRGNATRVGNYLIELLNQQKAKHSLIGDIRDVGLFIGIDLVKDHQQRTPATAEAQHVVYKMKERRVLLSADGPHRNILKLKPPMCFPKEDAHFMVQELDGVLTTLEEAPGPRTEKLNGPSSDRTRQTTGEIFIVHGWAEPNGNPTQTNLLILCHPN</sequence>
<dbReference type="InterPro" id="IPR015421">
    <property type="entry name" value="PyrdxlP-dep_Trfase_major"/>
</dbReference>
<reference evidence="14" key="2">
    <citation type="submission" date="2025-08" db="UniProtKB">
        <authorList>
            <consortium name="Ensembl"/>
        </authorList>
    </citation>
    <scope>IDENTIFICATION</scope>
</reference>
<evidence type="ECO:0000256" key="7">
    <source>
        <dbReference type="ARBA" id="ARBA00023239"/>
    </source>
</evidence>
<dbReference type="Pfam" id="PF00202">
    <property type="entry name" value="Aminotran_3"/>
    <property type="match status" value="1"/>
</dbReference>
<name>A0A5F8G279_MONDO</name>
<dbReference type="InParanoid" id="A0A5F8G279"/>
<dbReference type="InterPro" id="IPR049704">
    <property type="entry name" value="Aminotrans_3_PPA_site"/>
</dbReference>